<evidence type="ECO:0000256" key="4">
    <source>
        <dbReference type="ARBA" id="ARBA00022960"/>
    </source>
</evidence>
<comment type="caution">
    <text evidence="10">The sequence shown here is derived from an EMBL/GenBank/DDBJ whole genome shotgun (WGS) entry which is preliminary data.</text>
</comment>
<reference evidence="11" key="3">
    <citation type="submission" date="2021-06" db="EMBL/GenBank/DDBJ databases">
        <title>Genomic Description and Analysis of Intracellular Bacteria, Candidatus Berkiella cookevillensis and Candidatus Berkiella aquae.</title>
        <authorList>
            <person name="Kidane D.T."/>
            <person name="Mehari Y.T."/>
            <person name="Rice F.C."/>
            <person name="Arivett B.A."/>
            <person name="Farone A.L."/>
            <person name="Berk S.G."/>
            <person name="Farone M.B."/>
        </authorList>
    </citation>
    <scope>NUCLEOTIDE SEQUENCE</scope>
    <source>
        <strain evidence="11">CC99</strain>
    </source>
</reference>
<feature type="active site" description="Proton donor/acceptor" evidence="7">
    <location>
        <position position="184"/>
    </location>
</feature>
<dbReference type="InterPro" id="IPR038063">
    <property type="entry name" value="Transpep_catalytic_dom"/>
</dbReference>
<keyword evidence="5 7" id="KW-0573">Peptidoglycan synthesis</keyword>
<keyword evidence="8" id="KW-0732">Signal</keyword>
<evidence type="ECO:0000256" key="6">
    <source>
        <dbReference type="ARBA" id="ARBA00023316"/>
    </source>
</evidence>
<dbReference type="EMBL" id="LKHV02000001">
    <property type="protein sequence ID" value="MCS5708525.1"/>
    <property type="molecule type" value="Genomic_DNA"/>
</dbReference>
<dbReference type="GO" id="GO:0018104">
    <property type="term" value="P:peptidoglycan-protein cross-linking"/>
    <property type="evidence" value="ECO:0007669"/>
    <property type="project" value="TreeGrafter"/>
</dbReference>
<proteinExistence type="inferred from homology"/>
<dbReference type="AlphaFoldDB" id="A0A0Q9YH39"/>
<feature type="active site" description="Nucleophile" evidence="7">
    <location>
        <position position="198"/>
    </location>
</feature>
<comment type="pathway">
    <text evidence="1 7">Cell wall biogenesis; peptidoglycan biosynthesis.</text>
</comment>
<dbReference type="GO" id="GO:0071972">
    <property type="term" value="F:peptidoglycan L,D-transpeptidase activity"/>
    <property type="evidence" value="ECO:0007669"/>
    <property type="project" value="TreeGrafter"/>
</dbReference>
<keyword evidence="3" id="KW-0808">Transferase</keyword>
<dbReference type="PROSITE" id="PS52029">
    <property type="entry name" value="LD_TPASE"/>
    <property type="match status" value="1"/>
</dbReference>
<evidence type="ECO:0000256" key="1">
    <source>
        <dbReference type="ARBA" id="ARBA00004752"/>
    </source>
</evidence>
<feature type="domain" description="L,D-TPase catalytic" evidence="9">
    <location>
        <begin position="100"/>
        <end position="223"/>
    </location>
</feature>
<dbReference type="InterPro" id="IPR050979">
    <property type="entry name" value="LD-transpeptidase"/>
</dbReference>
<dbReference type="PANTHER" id="PTHR30582">
    <property type="entry name" value="L,D-TRANSPEPTIDASE"/>
    <property type="match status" value="1"/>
</dbReference>
<dbReference type="UniPathway" id="UPA00219"/>
<dbReference type="GO" id="GO:0071555">
    <property type="term" value="P:cell wall organization"/>
    <property type="evidence" value="ECO:0007669"/>
    <property type="project" value="UniProtKB-UniRule"/>
</dbReference>
<dbReference type="GO" id="GO:0008360">
    <property type="term" value="P:regulation of cell shape"/>
    <property type="evidence" value="ECO:0007669"/>
    <property type="project" value="UniProtKB-UniRule"/>
</dbReference>
<dbReference type="InterPro" id="IPR005490">
    <property type="entry name" value="LD_TPept_cat_dom"/>
</dbReference>
<evidence type="ECO:0000313" key="11">
    <source>
        <dbReference type="EMBL" id="MCS5708525.1"/>
    </source>
</evidence>
<organism evidence="10">
    <name type="scientific">Candidatus Berkiella cookevillensis</name>
    <dbReference type="NCBI Taxonomy" id="437022"/>
    <lineage>
        <taxon>Bacteria</taxon>
        <taxon>Pseudomonadati</taxon>
        <taxon>Pseudomonadota</taxon>
        <taxon>Gammaproteobacteria</taxon>
        <taxon>Candidatus Berkiellales</taxon>
        <taxon>Candidatus Berkiellaceae</taxon>
        <taxon>Candidatus Berkiella</taxon>
    </lineage>
</organism>
<evidence type="ECO:0000259" key="9">
    <source>
        <dbReference type="PROSITE" id="PS52029"/>
    </source>
</evidence>
<dbReference type="SUPFAM" id="SSF141523">
    <property type="entry name" value="L,D-transpeptidase catalytic domain-like"/>
    <property type="match status" value="1"/>
</dbReference>
<reference evidence="11" key="2">
    <citation type="journal article" date="2016" name="Genome Announc.">
        <title>Draft Genome Sequences of Two Novel Amoeba-Resistant Intranuclear Bacteria, 'Candidatus Berkiella cookevillensis' and 'Candidatus Berkiella aquae'.</title>
        <authorList>
            <person name="Mehari Y.T."/>
            <person name="Arivett B.A."/>
            <person name="Farone A.L."/>
            <person name="Gunderson J.H."/>
            <person name="Farone M.B."/>
        </authorList>
    </citation>
    <scope>NUCLEOTIDE SEQUENCE</scope>
    <source>
        <strain evidence="11">CC99</strain>
    </source>
</reference>
<evidence type="ECO:0000256" key="5">
    <source>
        <dbReference type="ARBA" id="ARBA00022984"/>
    </source>
</evidence>
<keyword evidence="6 7" id="KW-0961">Cell wall biogenesis/degradation</keyword>
<dbReference type="OrthoDB" id="463216at2"/>
<reference evidence="10" key="1">
    <citation type="submission" date="2015-09" db="EMBL/GenBank/DDBJ databases">
        <title>Draft Genome Sequences of Two Novel Amoeba-resistant Intranuclear Bacteria, Candidatus Berkiella cookevillensis and Candidatus Berkiella aquae.</title>
        <authorList>
            <person name="Mehari Y.T."/>
            <person name="Arivett B.A."/>
            <person name="Farone A.L."/>
            <person name="Gunderson J.H."/>
            <person name="Farone M.B."/>
        </authorList>
    </citation>
    <scope>NUCLEOTIDE SEQUENCE [LARGE SCALE GENOMIC DNA]</scope>
    <source>
        <strain evidence="10">CC99</strain>
    </source>
</reference>
<dbReference type="PATRIC" id="fig|1590042.3.peg.117"/>
<keyword evidence="12" id="KW-1185">Reference proteome</keyword>
<gene>
    <name evidence="10" type="ORF">CC99x_00115</name>
    <name evidence="11" type="ORF">CC99x_006340</name>
</gene>
<dbReference type="Proteomes" id="UP000051494">
    <property type="component" value="Unassembled WGS sequence"/>
</dbReference>
<dbReference type="Gene3D" id="2.40.440.10">
    <property type="entry name" value="L,D-transpeptidase catalytic domain-like"/>
    <property type="match status" value="1"/>
</dbReference>
<keyword evidence="4 7" id="KW-0133">Cell shape</keyword>
<dbReference type="PANTHER" id="PTHR30582:SF2">
    <property type="entry name" value="L,D-TRANSPEPTIDASE YCIB-RELATED"/>
    <property type="match status" value="1"/>
</dbReference>
<feature type="chain" id="PRO_5043129657" evidence="8">
    <location>
        <begin position="21"/>
        <end position="225"/>
    </location>
</feature>
<evidence type="ECO:0000313" key="12">
    <source>
        <dbReference type="Proteomes" id="UP000051494"/>
    </source>
</evidence>
<evidence type="ECO:0000256" key="7">
    <source>
        <dbReference type="PROSITE-ProRule" id="PRU01373"/>
    </source>
</evidence>
<evidence type="ECO:0000256" key="8">
    <source>
        <dbReference type="SAM" id="SignalP"/>
    </source>
</evidence>
<feature type="signal peptide" evidence="8">
    <location>
        <begin position="1"/>
        <end position="20"/>
    </location>
</feature>
<name>A0A0Q9YH39_9GAMM</name>
<comment type="similarity">
    <text evidence="2">Belongs to the YkuD family.</text>
</comment>
<dbReference type="EMBL" id="LKHV01000001">
    <property type="protein sequence ID" value="KRG19894.1"/>
    <property type="molecule type" value="Genomic_DNA"/>
</dbReference>
<dbReference type="CDD" id="cd16913">
    <property type="entry name" value="YkuD_like"/>
    <property type="match status" value="1"/>
</dbReference>
<accession>A0A0Q9YH39</accession>
<dbReference type="GO" id="GO:0016740">
    <property type="term" value="F:transferase activity"/>
    <property type="evidence" value="ECO:0007669"/>
    <property type="project" value="UniProtKB-KW"/>
</dbReference>
<evidence type="ECO:0000313" key="10">
    <source>
        <dbReference type="EMBL" id="KRG19894.1"/>
    </source>
</evidence>
<evidence type="ECO:0000256" key="3">
    <source>
        <dbReference type="ARBA" id="ARBA00022679"/>
    </source>
</evidence>
<evidence type="ECO:0000256" key="2">
    <source>
        <dbReference type="ARBA" id="ARBA00005992"/>
    </source>
</evidence>
<sequence>MLKYIAFICCLGLMLPVAQAKTYGQKLCGNPKYDCIRTKPGDNWHKLFPDAREREIVRKVNRMNVNLTSGTTIAIPKNLHSVNYLSLSPFPNQINPQNSSLIKVDLSNLAWGAYDASGRLVNWGPVSGGQNYCADVKRGCNTITGTFKVQRKQGAACKSSKYPLPKGGAPMPYCMHFHGGYALHGSNTVPGYNASHGCVRMFTEDAQWLNQSFVRVGTTIVKVFR</sequence>
<protein>
    <submittedName>
        <fullName evidence="11">L,D-transpeptidase</fullName>
    </submittedName>
</protein>
<dbReference type="STRING" id="437022.CC99x_00115"/>
<dbReference type="RefSeq" id="WP_057622565.1">
    <property type="nucleotide sequence ID" value="NZ_LKHV02000001.1"/>
</dbReference>
<dbReference type="GO" id="GO:0005576">
    <property type="term" value="C:extracellular region"/>
    <property type="evidence" value="ECO:0007669"/>
    <property type="project" value="TreeGrafter"/>
</dbReference>
<dbReference type="Pfam" id="PF03734">
    <property type="entry name" value="YkuD"/>
    <property type="match status" value="1"/>
</dbReference>